<dbReference type="Gene3D" id="2.40.70.10">
    <property type="entry name" value="Acid Proteases"/>
    <property type="match status" value="2"/>
</dbReference>
<organism evidence="6 7">
    <name type="scientific">Ancylostoma duodenale</name>
    <dbReference type="NCBI Taxonomy" id="51022"/>
    <lineage>
        <taxon>Eukaryota</taxon>
        <taxon>Metazoa</taxon>
        <taxon>Ecdysozoa</taxon>
        <taxon>Nematoda</taxon>
        <taxon>Chromadorea</taxon>
        <taxon>Rhabditida</taxon>
        <taxon>Rhabditina</taxon>
        <taxon>Rhabditomorpha</taxon>
        <taxon>Strongyloidea</taxon>
        <taxon>Ancylostomatidae</taxon>
        <taxon>Ancylostomatinae</taxon>
        <taxon>Ancylostoma</taxon>
    </lineage>
</organism>
<dbReference type="PANTHER" id="PTHR47966">
    <property type="entry name" value="BETA-SITE APP-CLEAVING ENZYME, ISOFORM A-RELATED"/>
    <property type="match status" value="1"/>
</dbReference>
<dbReference type="AlphaFoldDB" id="A0A0C2GVV6"/>
<feature type="disulfide bond" evidence="3">
    <location>
        <begin position="100"/>
        <end position="105"/>
    </location>
</feature>
<dbReference type="CDD" id="cd05471">
    <property type="entry name" value="pepsin_like"/>
    <property type="match status" value="1"/>
</dbReference>
<feature type="signal peptide" evidence="4">
    <location>
        <begin position="1"/>
        <end position="16"/>
    </location>
</feature>
<dbReference type="InterPro" id="IPR021109">
    <property type="entry name" value="Peptidase_aspartic_dom_sf"/>
</dbReference>
<dbReference type="GO" id="GO:0004190">
    <property type="term" value="F:aspartic-type endopeptidase activity"/>
    <property type="evidence" value="ECO:0007669"/>
    <property type="project" value="InterPro"/>
</dbReference>
<name>A0A0C2GVV6_9BILA</name>
<gene>
    <name evidence="6" type="ORF">ANCDUO_08491</name>
</gene>
<feature type="active site" evidence="2">
    <location>
        <position position="87"/>
    </location>
</feature>
<dbReference type="InterPro" id="IPR033121">
    <property type="entry name" value="PEPTIDASE_A1"/>
</dbReference>
<feature type="domain" description="Peptidase A1" evidence="5">
    <location>
        <begin position="69"/>
        <end position="379"/>
    </location>
</feature>
<comment type="similarity">
    <text evidence="1">Belongs to the peptidase A1 family.</text>
</comment>
<keyword evidence="7" id="KW-1185">Reference proteome</keyword>
<evidence type="ECO:0000259" key="5">
    <source>
        <dbReference type="PROSITE" id="PS51767"/>
    </source>
</evidence>
<evidence type="ECO:0000256" key="4">
    <source>
        <dbReference type="SAM" id="SignalP"/>
    </source>
</evidence>
<dbReference type="SUPFAM" id="SSF50630">
    <property type="entry name" value="Acid proteases"/>
    <property type="match status" value="1"/>
</dbReference>
<dbReference type="InterPro" id="IPR001461">
    <property type="entry name" value="Aspartic_peptidase_A1"/>
</dbReference>
<keyword evidence="4" id="KW-0732">Signal</keyword>
<reference evidence="6 7" key="1">
    <citation type="submission" date="2013-12" db="EMBL/GenBank/DDBJ databases">
        <title>Draft genome of the parsitic nematode Ancylostoma duodenale.</title>
        <authorList>
            <person name="Mitreva M."/>
        </authorList>
    </citation>
    <scope>NUCLEOTIDE SEQUENCE [LARGE SCALE GENOMIC DNA]</scope>
    <source>
        <strain evidence="6 7">Zhejiang</strain>
    </source>
</reference>
<evidence type="ECO:0000256" key="1">
    <source>
        <dbReference type="ARBA" id="ARBA00007447"/>
    </source>
</evidence>
<dbReference type="GO" id="GO:0006508">
    <property type="term" value="P:proteolysis"/>
    <property type="evidence" value="ECO:0007669"/>
    <property type="project" value="UniProtKB-KW"/>
</dbReference>
<dbReference type="PANTHER" id="PTHR47966:SF8">
    <property type="entry name" value="ASPARTIC PROTEASE 1-RELATED"/>
    <property type="match status" value="1"/>
</dbReference>
<keyword evidence="6" id="KW-0378">Hydrolase</keyword>
<dbReference type="GO" id="GO:0005764">
    <property type="term" value="C:lysosome"/>
    <property type="evidence" value="ECO:0007669"/>
    <property type="project" value="TreeGrafter"/>
</dbReference>
<feature type="chain" id="PRO_5002149363" evidence="4">
    <location>
        <begin position="17"/>
        <end position="380"/>
    </location>
</feature>
<keyword evidence="3" id="KW-1015">Disulfide bond</keyword>
<dbReference type="OrthoDB" id="2747330at2759"/>
<keyword evidence="6" id="KW-0645">Protease</keyword>
<dbReference type="PRINTS" id="PR00792">
    <property type="entry name" value="PEPSIN"/>
</dbReference>
<evidence type="ECO:0000256" key="3">
    <source>
        <dbReference type="PIRSR" id="PIRSR601461-2"/>
    </source>
</evidence>
<evidence type="ECO:0000313" key="7">
    <source>
        <dbReference type="Proteomes" id="UP000054047"/>
    </source>
</evidence>
<dbReference type="InterPro" id="IPR034164">
    <property type="entry name" value="Pepsin-like_dom"/>
</dbReference>
<protein>
    <submittedName>
        <fullName evidence="6">Eukaryotic aspartyl protease</fullName>
    </submittedName>
</protein>
<dbReference type="Proteomes" id="UP000054047">
    <property type="component" value="Unassembled WGS sequence"/>
</dbReference>
<dbReference type="FunFam" id="2.40.70.10:FF:000008">
    <property type="entry name" value="Cathepsin D"/>
    <property type="match status" value="1"/>
</dbReference>
<evidence type="ECO:0000313" key="6">
    <source>
        <dbReference type="EMBL" id="KIH61241.1"/>
    </source>
</evidence>
<sequence length="380" mass="41812">MHITVVVLLIATAANALNFTMELSSSGPLLARLMASGNYTQFLESRNHRRYDSRAVNEQTLSDYFNQYYIGAVSIGKPPQTLYLSMDTGSSNVWVIDSSCSQKQCTGYPSSHRPKIKFNPSALKIFKKIPQGFSMKYNTGSARGYYGTDIVRFAGLKVEKQKFGVATAIANVFGNQPIDGIFGLGQNSLESILPDLDEKSFTIWMGRRTTTSYGQNAGSIVFDARDSTHCKKDTQWVPLSKKGYWQFQINQFQIGQYIRNSTDEVITDSGTSFIGTAMAVLDGVIQMTGAKFDSAHQVYTVPCTTMSKQPHLIFTVNDEKYVIPSTHVPSHSLASRLEALAPRGFSGIPGHAPSAILTTLKMSGSEYPLPSKGRTMTLLL</sequence>
<dbReference type="PROSITE" id="PS51767">
    <property type="entry name" value="PEPTIDASE_A1"/>
    <property type="match status" value="1"/>
</dbReference>
<evidence type="ECO:0000256" key="2">
    <source>
        <dbReference type="PIRSR" id="PIRSR601461-1"/>
    </source>
</evidence>
<dbReference type="EMBL" id="KN730291">
    <property type="protein sequence ID" value="KIH61241.1"/>
    <property type="molecule type" value="Genomic_DNA"/>
</dbReference>
<feature type="active site" evidence="2">
    <location>
        <position position="268"/>
    </location>
</feature>
<accession>A0A0C2GVV6</accession>
<dbReference type="Pfam" id="PF00026">
    <property type="entry name" value="Asp"/>
    <property type="match status" value="1"/>
</dbReference>
<proteinExistence type="inferred from homology"/>